<sequence>MGPDLLLLSGSASSHHYFWCNFLLTTKFKCRFYNKGWRHLAILIKLLPFHALKVMLYGGQSVMTSVSPPHHLLVSVPAPTPPPPNPFSFP</sequence>
<protein>
    <submittedName>
        <fullName evidence="1">Uncharacterized protein</fullName>
    </submittedName>
</protein>
<dbReference type="Proteomes" id="UP001283361">
    <property type="component" value="Unassembled WGS sequence"/>
</dbReference>
<accession>A0AAE1AVB1</accession>
<proteinExistence type="predicted"/>
<name>A0AAE1AVB1_9GAST</name>
<dbReference type="AlphaFoldDB" id="A0AAE1AVB1"/>
<reference evidence="1" key="1">
    <citation type="journal article" date="2023" name="G3 (Bethesda)">
        <title>A reference genome for the long-term kleptoplast-retaining sea slug Elysia crispata morphotype clarki.</title>
        <authorList>
            <person name="Eastman K.E."/>
            <person name="Pendleton A.L."/>
            <person name="Shaikh M.A."/>
            <person name="Suttiyut T."/>
            <person name="Ogas R."/>
            <person name="Tomko P."/>
            <person name="Gavelis G."/>
            <person name="Widhalm J.R."/>
            <person name="Wisecaver J.H."/>
        </authorList>
    </citation>
    <scope>NUCLEOTIDE SEQUENCE</scope>
    <source>
        <strain evidence="1">ECLA1</strain>
    </source>
</reference>
<gene>
    <name evidence="1" type="ORF">RRG08_028435</name>
</gene>
<organism evidence="1 2">
    <name type="scientific">Elysia crispata</name>
    <name type="common">lettuce slug</name>
    <dbReference type="NCBI Taxonomy" id="231223"/>
    <lineage>
        <taxon>Eukaryota</taxon>
        <taxon>Metazoa</taxon>
        <taxon>Spiralia</taxon>
        <taxon>Lophotrochozoa</taxon>
        <taxon>Mollusca</taxon>
        <taxon>Gastropoda</taxon>
        <taxon>Heterobranchia</taxon>
        <taxon>Euthyneura</taxon>
        <taxon>Panpulmonata</taxon>
        <taxon>Sacoglossa</taxon>
        <taxon>Placobranchoidea</taxon>
        <taxon>Plakobranchidae</taxon>
        <taxon>Elysia</taxon>
    </lineage>
</organism>
<keyword evidence="2" id="KW-1185">Reference proteome</keyword>
<dbReference type="EMBL" id="JAWDGP010001156">
    <property type="protein sequence ID" value="KAK3794001.1"/>
    <property type="molecule type" value="Genomic_DNA"/>
</dbReference>
<comment type="caution">
    <text evidence="1">The sequence shown here is derived from an EMBL/GenBank/DDBJ whole genome shotgun (WGS) entry which is preliminary data.</text>
</comment>
<evidence type="ECO:0000313" key="1">
    <source>
        <dbReference type="EMBL" id="KAK3794001.1"/>
    </source>
</evidence>
<evidence type="ECO:0000313" key="2">
    <source>
        <dbReference type="Proteomes" id="UP001283361"/>
    </source>
</evidence>